<dbReference type="AlphaFoldDB" id="E5XT39"/>
<dbReference type="EMBL" id="ACZI02000002">
    <property type="protein sequence ID" value="EFV12450.1"/>
    <property type="molecule type" value="Genomic_DNA"/>
</dbReference>
<dbReference type="RefSeq" id="WP_007471169.1">
    <property type="nucleotide sequence ID" value="NZ_KI391953.1"/>
</dbReference>
<proteinExistence type="predicted"/>
<evidence type="ECO:0000313" key="2">
    <source>
        <dbReference type="Proteomes" id="UP000004816"/>
    </source>
</evidence>
<accession>E5XT39</accession>
<dbReference type="Proteomes" id="UP000004816">
    <property type="component" value="Unassembled WGS sequence"/>
</dbReference>
<name>E5XT39_SEGRC</name>
<comment type="caution">
    <text evidence="1">The sequence shown here is derived from an EMBL/GenBank/DDBJ whole genome shotgun (WGS) entry which is preliminary data.</text>
</comment>
<dbReference type="STRING" id="679197.HMPREF9336_02661"/>
<gene>
    <name evidence="1" type="ORF">HMPREF9336_02661</name>
</gene>
<organism evidence="1 2">
    <name type="scientific">Segniliparus rugosus (strain ATCC BAA-974 / DSM 45345 / CCUG 50838 / CIP 108380 / JCM 13579 / CDC 945)</name>
    <dbReference type="NCBI Taxonomy" id="679197"/>
    <lineage>
        <taxon>Bacteria</taxon>
        <taxon>Bacillati</taxon>
        <taxon>Actinomycetota</taxon>
        <taxon>Actinomycetes</taxon>
        <taxon>Mycobacteriales</taxon>
        <taxon>Segniliparaceae</taxon>
        <taxon>Segniliparus</taxon>
    </lineage>
</organism>
<keyword evidence="2" id="KW-1185">Reference proteome</keyword>
<protein>
    <submittedName>
        <fullName evidence="1">Uncharacterized protein</fullName>
    </submittedName>
</protein>
<dbReference type="HOGENOM" id="CLU_1132987_0_0_11"/>
<reference evidence="1 2" key="1">
    <citation type="journal article" date="2011" name="Stand. Genomic Sci.">
        <title>High quality draft genome sequence of Segniliparus rugosus CDC 945(T)= (ATCC BAA-974(T)).</title>
        <authorList>
            <person name="Earl A.M."/>
            <person name="Desjardins C.A."/>
            <person name="Fitzgerald M.G."/>
            <person name="Arachchi H.M."/>
            <person name="Zeng Q."/>
            <person name="Mehta T."/>
            <person name="Griggs A."/>
            <person name="Birren B.W."/>
            <person name="Toney N.C."/>
            <person name="Carr J."/>
            <person name="Posey J."/>
            <person name="Butler W.R."/>
        </authorList>
    </citation>
    <scope>NUCLEOTIDE SEQUENCE [LARGE SCALE GENOMIC DNA]</scope>
    <source>
        <strain evidence="2">ATCC BAA-974 / DSM 45345 / CCUG 50838 / CIP 108380 / JCM 13579 / CDC 945</strain>
    </source>
</reference>
<evidence type="ECO:0000313" key="1">
    <source>
        <dbReference type="EMBL" id="EFV12450.1"/>
    </source>
</evidence>
<sequence length="245" mass="28264">MAHESWPAGGVDLAAYAAEHWPGVEFEVKGWEDGEGWYELGTLFSIVGADAEERPNLFCDPETLLPHVQGLIQVREDHLDGVDDLDVPGHNQYDDFPGHKSPPWSWALLKRHWIVGPWACSVALRVLGQIYREDMGSSPELELEHRCMRLAGEWSLFYQETKLYLNWKRATARIKDRKVHWWNILPDPGAEAALDEECYQRVAKRLMEVDQQLVEWSGQRVGFHSRSWNKFSGLVRHEGKTTLEF</sequence>